<dbReference type="InterPro" id="IPR001240">
    <property type="entry name" value="PRAI_dom"/>
</dbReference>
<evidence type="ECO:0000256" key="3">
    <source>
        <dbReference type="ARBA" id="ARBA00012572"/>
    </source>
</evidence>
<organism evidence="11">
    <name type="scientific">Pseudogemmatithrix spongiicola</name>
    <dbReference type="NCBI Taxonomy" id="3062599"/>
    <lineage>
        <taxon>Bacteria</taxon>
        <taxon>Pseudomonadati</taxon>
        <taxon>Gemmatimonadota</taxon>
        <taxon>Gemmatimonadia</taxon>
        <taxon>Gemmatimonadales</taxon>
        <taxon>Gemmatimonadaceae</taxon>
        <taxon>Pseudogemmatithrix</taxon>
    </lineage>
</organism>
<evidence type="ECO:0000256" key="8">
    <source>
        <dbReference type="ARBA" id="ARBA00023235"/>
    </source>
</evidence>
<evidence type="ECO:0000256" key="6">
    <source>
        <dbReference type="ARBA" id="ARBA00022822"/>
    </source>
</evidence>
<comment type="catalytic activity">
    <reaction evidence="1 9">
        <text>N-(5-phospho-beta-D-ribosyl)anthranilate = 1-(2-carboxyphenylamino)-1-deoxy-D-ribulose 5-phosphate</text>
        <dbReference type="Rhea" id="RHEA:21540"/>
        <dbReference type="ChEBI" id="CHEBI:18277"/>
        <dbReference type="ChEBI" id="CHEBI:58613"/>
        <dbReference type="EC" id="5.3.1.24"/>
    </reaction>
</comment>
<dbReference type="InterPro" id="IPR011060">
    <property type="entry name" value="RibuloseP-bd_barrel"/>
</dbReference>
<keyword evidence="13" id="KW-1185">Reference proteome</keyword>
<evidence type="ECO:0000256" key="1">
    <source>
        <dbReference type="ARBA" id="ARBA00001164"/>
    </source>
</evidence>
<evidence type="ECO:0000256" key="5">
    <source>
        <dbReference type="ARBA" id="ARBA00022605"/>
    </source>
</evidence>
<dbReference type="Gene3D" id="3.20.20.70">
    <property type="entry name" value="Aldolase class I"/>
    <property type="match status" value="1"/>
</dbReference>
<dbReference type="KEGG" id="pspc:Strain318_000859"/>
<evidence type="ECO:0000259" key="10">
    <source>
        <dbReference type="Pfam" id="PF00697"/>
    </source>
</evidence>
<keyword evidence="5 9" id="KW-0028">Amino-acid biosynthesis</keyword>
<evidence type="ECO:0000256" key="4">
    <source>
        <dbReference type="ARBA" id="ARBA00022272"/>
    </source>
</evidence>
<reference evidence="11" key="1">
    <citation type="submission" date="2023-07" db="EMBL/GenBank/DDBJ databases">
        <authorList>
            <person name="Haufschild T."/>
            <person name="Kallscheuer N."/>
            <person name="Hammer J."/>
            <person name="Kohn T."/>
            <person name="Kabuu M."/>
            <person name="Jogler M."/>
            <person name="Wohfarth N."/>
            <person name="Heuer A."/>
            <person name="Rohde M."/>
            <person name="van Teeseling M.C.F."/>
            <person name="Jogler C."/>
        </authorList>
    </citation>
    <scope>NUCLEOTIDE SEQUENCE</scope>
    <source>
        <strain evidence="11">Strain 138</strain>
        <strain evidence="12">Strain 318</strain>
    </source>
</reference>
<dbReference type="CDD" id="cd00405">
    <property type="entry name" value="PRAI"/>
    <property type="match status" value="1"/>
</dbReference>
<accession>A0AA49JTA0</accession>
<evidence type="ECO:0000313" key="12">
    <source>
        <dbReference type="EMBL" id="WKW14514.1"/>
    </source>
</evidence>
<dbReference type="PANTHER" id="PTHR42894:SF1">
    <property type="entry name" value="N-(5'-PHOSPHORIBOSYL)ANTHRANILATE ISOMERASE"/>
    <property type="match status" value="1"/>
</dbReference>
<keyword evidence="7 9" id="KW-0057">Aromatic amino acid biosynthesis</keyword>
<evidence type="ECO:0000256" key="2">
    <source>
        <dbReference type="ARBA" id="ARBA00004664"/>
    </source>
</evidence>
<proteinExistence type="inferred from homology"/>
<keyword evidence="6 9" id="KW-0822">Tryptophan biosynthesis</keyword>
<comment type="similarity">
    <text evidence="9">Belongs to the TrpF family.</text>
</comment>
<evidence type="ECO:0000256" key="9">
    <source>
        <dbReference type="HAMAP-Rule" id="MF_00135"/>
    </source>
</evidence>
<gene>
    <name evidence="9" type="primary">trpF</name>
    <name evidence="11" type="ORF">Strain138_000859</name>
    <name evidence="12" type="ORF">Strain318_000859</name>
</gene>
<dbReference type="Pfam" id="PF00697">
    <property type="entry name" value="PRAI"/>
    <property type="match status" value="1"/>
</dbReference>
<dbReference type="InterPro" id="IPR013785">
    <property type="entry name" value="Aldolase_TIM"/>
</dbReference>
<comment type="pathway">
    <text evidence="2 9">Amino-acid biosynthesis; L-tryptophan biosynthesis; L-tryptophan from chorismate: step 3/5.</text>
</comment>
<dbReference type="PANTHER" id="PTHR42894">
    <property type="entry name" value="N-(5'-PHOSPHORIBOSYL)ANTHRANILATE ISOMERASE"/>
    <property type="match status" value="1"/>
</dbReference>
<dbReference type="GO" id="GO:0000162">
    <property type="term" value="P:L-tryptophan biosynthetic process"/>
    <property type="evidence" value="ECO:0007669"/>
    <property type="project" value="UniProtKB-UniRule"/>
</dbReference>
<feature type="domain" description="N-(5'phosphoribosyl) anthranilate isomerase (PRAI)" evidence="10">
    <location>
        <begin position="5"/>
        <end position="206"/>
    </location>
</feature>
<dbReference type="HAMAP" id="MF_00135">
    <property type="entry name" value="PRAI"/>
    <property type="match status" value="1"/>
</dbReference>
<dbReference type="SUPFAM" id="SSF51366">
    <property type="entry name" value="Ribulose-phoshate binding barrel"/>
    <property type="match status" value="1"/>
</dbReference>
<dbReference type="Proteomes" id="UP001229955">
    <property type="component" value="Chromosome"/>
</dbReference>
<accession>A0AA49JYQ9</accession>
<name>A0AA49JTA0_9BACT</name>
<evidence type="ECO:0000313" key="11">
    <source>
        <dbReference type="EMBL" id="WKW11604.1"/>
    </source>
</evidence>
<dbReference type="AlphaFoldDB" id="A0AA49JTA0"/>
<dbReference type="GO" id="GO:0004640">
    <property type="term" value="F:phosphoribosylanthranilate isomerase activity"/>
    <property type="evidence" value="ECO:0007669"/>
    <property type="project" value="UniProtKB-UniRule"/>
</dbReference>
<dbReference type="EC" id="5.3.1.24" evidence="3 9"/>
<dbReference type="EMBL" id="CP130613">
    <property type="protein sequence ID" value="WKW14514.1"/>
    <property type="molecule type" value="Genomic_DNA"/>
</dbReference>
<evidence type="ECO:0000313" key="13">
    <source>
        <dbReference type="Proteomes" id="UP001229955"/>
    </source>
</evidence>
<dbReference type="RefSeq" id="WP_367887302.1">
    <property type="nucleotide sequence ID" value="NZ_CP130612.1"/>
</dbReference>
<dbReference type="EMBL" id="CP130612">
    <property type="protein sequence ID" value="WKW11604.1"/>
    <property type="molecule type" value="Genomic_DNA"/>
</dbReference>
<dbReference type="InterPro" id="IPR044643">
    <property type="entry name" value="TrpF_fam"/>
</dbReference>
<keyword evidence="8 9" id="KW-0413">Isomerase</keyword>
<protein>
    <recommendedName>
        <fullName evidence="4 9">N-(5'-phosphoribosyl)anthranilate isomerase</fullName>
        <shortName evidence="9">PRAI</shortName>
        <ecNumber evidence="3 9">5.3.1.24</ecNumber>
    </recommendedName>
</protein>
<sequence>MTHLKVCCIASIAEAELAVAHGAHALGLVSAMPSGPGVVDDATIREVAAWAHGKARTFLLTSRRDPPAIAEQLAALRPETVQLVDALADGAHRELRRLAPDVRIVQVIHVRSAADVDDALRLAPEVDELLLDSGNPSLAVKELGGTGRTHDWALSARIVRESPVPVWLAGGLRAENVAQAIATVQPHGLDVCSGVRRDGKLDRVRLQALAGAMRA</sequence>
<evidence type="ECO:0000256" key="7">
    <source>
        <dbReference type="ARBA" id="ARBA00023141"/>
    </source>
</evidence>